<dbReference type="AlphaFoldDB" id="A0A421DQY9"/>
<dbReference type="EMBL" id="MJLZ01000008">
    <property type="protein sequence ID" value="RLM26491.1"/>
    <property type="molecule type" value="Genomic_DNA"/>
</dbReference>
<sequence>MAVYKNNPFSDATIIKTVDGLSCNRNKYQAQDISESEAMDGVKIKAAMLNADAVVNTICQKNSDTDWINNCWASVKCIGDAVTVPQN</sequence>
<dbReference type="Proteomes" id="UP000285648">
    <property type="component" value="Unassembled WGS sequence"/>
</dbReference>
<organism evidence="1 2">
    <name type="scientific">Brenneria alni</name>
    <dbReference type="NCBI Taxonomy" id="71656"/>
    <lineage>
        <taxon>Bacteria</taxon>
        <taxon>Pseudomonadati</taxon>
        <taxon>Pseudomonadota</taxon>
        <taxon>Gammaproteobacteria</taxon>
        <taxon>Enterobacterales</taxon>
        <taxon>Pectobacteriaceae</taxon>
        <taxon>Brenneria</taxon>
    </lineage>
</organism>
<accession>A0A421DQY9</accession>
<keyword evidence="2" id="KW-1185">Reference proteome</keyword>
<dbReference type="Gene3D" id="3.30.110.70">
    <property type="entry name" value="Hypothetical protein apc22750. Chain B"/>
    <property type="match status" value="1"/>
</dbReference>
<reference evidence="1 2" key="1">
    <citation type="submission" date="2016-09" db="EMBL/GenBank/DDBJ databases">
        <authorList>
            <person name="Doonan J."/>
            <person name="Pachebat J.A."/>
            <person name="Golyshin P.N."/>
            <person name="Denman S."/>
            <person name="Mcdonald J.E."/>
        </authorList>
    </citation>
    <scope>NUCLEOTIDE SEQUENCE [LARGE SCALE GENOMIC DNA]</scope>
    <source>
        <strain evidence="1 2">NCPPB 3934</strain>
    </source>
</reference>
<comment type="caution">
    <text evidence="1">The sequence shown here is derived from an EMBL/GenBank/DDBJ whole genome shotgun (WGS) entry which is preliminary data.</text>
</comment>
<evidence type="ECO:0000313" key="1">
    <source>
        <dbReference type="EMBL" id="RLM26491.1"/>
    </source>
</evidence>
<gene>
    <name evidence="1" type="ORF">BIY29_05375</name>
</gene>
<evidence type="ECO:0000313" key="2">
    <source>
        <dbReference type="Proteomes" id="UP000285648"/>
    </source>
</evidence>
<proteinExistence type="predicted"/>
<name>A0A421DQY9_9GAMM</name>
<protein>
    <submittedName>
        <fullName evidence="1">Uncharacterized protein</fullName>
    </submittedName>
</protein>